<accession>A0A6G0XXT6</accession>
<evidence type="ECO:0000313" key="1">
    <source>
        <dbReference type="EMBL" id="KAF0745424.1"/>
    </source>
</evidence>
<protein>
    <submittedName>
        <fullName evidence="1">Uncharacterized protein</fullName>
    </submittedName>
</protein>
<dbReference type="Proteomes" id="UP000481153">
    <property type="component" value="Unassembled WGS sequence"/>
</dbReference>
<dbReference type="EMBL" id="VJMJ01000002">
    <property type="protein sequence ID" value="KAF0745424.1"/>
    <property type="molecule type" value="Genomic_DNA"/>
</dbReference>
<proteinExistence type="predicted"/>
<gene>
    <name evidence="1" type="ORF">Ae201684_000443</name>
</gene>
<organism evidence="1 2">
    <name type="scientific">Aphanomyces euteiches</name>
    <dbReference type="NCBI Taxonomy" id="100861"/>
    <lineage>
        <taxon>Eukaryota</taxon>
        <taxon>Sar</taxon>
        <taxon>Stramenopiles</taxon>
        <taxon>Oomycota</taxon>
        <taxon>Saprolegniomycetes</taxon>
        <taxon>Saprolegniales</taxon>
        <taxon>Verrucalvaceae</taxon>
        <taxon>Aphanomyces</taxon>
    </lineage>
</organism>
<reference evidence="1 2" key="1">
    <citation type="submission" date="2019-07" db="EMBL/GenBank/DDBJ databases">
        <title>Genomics analysis of Aphanomyces spp. identifies a new class of oomycete effector associated with host adaptation.</title>
        <authorList>
            <person name="Gaulin E."/>
        </authorList>
    </citation>
    <scope>NUCLEOTIDE SEQUENCE [LARGE SCALE GENOMIC DNA]</scope>
    <source>
        <strain evidence="1 2">ATCC 201684</strain>
    </source>
</reference>
<comment type="caution">
    <text evidence="1">The sequence shown here is derived from an EMBL/GenBank/DDBJ whole genome shotgun (WGS) entry which is preliminary data.</text>
</comment>
<dbReference type="AlphaFoldDB" id="A0A6G0XXT6"/>
<sequence>MLEISLEGVRQSLVHSRRAGPLPSKWKRLSSMRGLAAPDRGASGHILYEIPYLLSVDVVDHRDGARFLALKSRRTSHYSSRFWVSSAIFCP</sequence>
<keyword evidence="2" id="KW-1185">Reference proteome</keyword>
<name>A0A6G0XXT6_9STRA</name>
<evidence type="ECO:0000313" key="2">
    <source>
        <dbReference type="Proteomes" id="UP000481153"/>
    </source>
</evidence>